<dbReference type="SMART" id="SM00547">
    <property type="entry name" value="ZnF_RBZ"/>
    <property type="match status" value="6"/>
</dbReference>
<gene>
    <name evidence="7" type="ORF">TVY486_1001330</name>
</gene>
<dbReference type="InterPro" id="IPR001876">
    <property type="entry name" value="Znf_RanBP2"/>
</dbReference>
<protein>
    <recommendedName>
        <fullName evidence="6">RanBP2-type domain-containing protein</fullName>
    </recommendedName>
</protein>
<dbReference type="VEuPathDB" id="TriTrypDB:TvY486_1001330"/>
<evidence type="ECO:0000256" key="5">
    <source>
        <dbReference type="SAM" id="SignalP"/>
    </source>
</evidence>
<accession>G0U5D1</accession>
<dbReference type="GO" id="GO:0008270">
    <property type="term" value="F:zinc ion binding"/>
    <property type="evidence" value="ECO:0007669"/>
    <property type="project" value="UniProtKB-KW"/>
</dbReference>
<evidence type="ECO:0000256" key="4">
    <source>
        <dbReference type="PROSITE-ProRule" id="PRU00322"/>
    </source>
</evidence>
<dbReference type="EMBL" id="HE573026">
    <property type="protein sequence ID" value="CCC51079.1"/>
    <property type="molecule type" value="Genomic_DNA"/>
</dbReference>
<reference evidence="7" key="1">
    <citation type="journal article" date="2012" name="Proc. Natl. Acad. Sci. U.S.A.">
        <title>Antigenic diversity is generated by distinct evolutionary mechanisms in African trypanosome species.</title>
        <authorList>
            <person name="Jackson A.P."/>
            <person name="Berry A."/>
            <person name="Aslett M."/>
            <person name="Allison H.C."/>
            <person name="Burton P."/>
            <person name="Vavrova-Anderson J."/>
            <person name="Brown R."/>
            <person name="Browne H."/>
            <person name="Corton N."/>
            <person name="Hauser H."/>
            <person name="Gamble J."/>
            <person name="Gilderthorp R."/>
            <person name="Marcello L."/>
            <person name="McQuillan J."/>
            <person name="Otto T.D."/>
            <person name="Quail M.A."/>
            <person name="Sanders M.J."/>
            <person name="van Tonder A."/>
            <person name="Ginger M.L."/>
            <person name="Field M.C."/>
            <person name="Barry J.D."/>
            <person name="Hertz-Fowler C."/>
            <person name="Berriman M."/>
        </authorList>
    </citation>
    <scope>NUCLEOTIDE SEQUENCE</scope>
    <source>
        <strain evidence="7">Y486</strain>
    </source>
</reference>
<evidence type="ECO:0000256" key="2">
    <source>
        <dbReference type="ARBA" id="ARBA00022771"/>
    </source>
</evidence>
<feature type="domain" description="RanBP2-type" evidence="6">
    <location>
        <begin position="240"/>
        <end position="269"/>
    </location>
</feature>
<evidence type="ECO:0000256" key="1">
    <source>
        <dbReference type="ARBA" id="ARBA00022723"/>
    </source>
</evidence>
<dbReference type="PROSITE" id="PS50199">
    <property type="entry name" value="ZF_RANBP2_2"/>
    <property type="match status" value="1"/>
</dbReference>
<dbReference type="OMA" id="RCACHAL"/>
<proteinExistence type="predicted"/>
<keyword evidence="5" id="KW-0732">Signal</keyword>
<evidence type="ECO:0000256" key="3">
    <source>
        <dbReference type="ARBA" id="ARBA00022833"/>
    </source>
</evidence>
<organism evidence="7">
    <name type="scientific">Trypanosoma vivax (strain Y486)</name>
    <dbReference type="NCBI Taxonomy" id="1055687"/>
    <lineage>
        <taxon>Eukaryota</taxon>
        <taxon>Discoba</taxon>
        <taxon>Euglenozoa</taxon>
        <taxon>Kinetoplastea</taxon>
        <taxon>Metakinetoplastina</taxon>
        <taxon>Trypanosomatida</taxon>
        <taxon>Trypanosomatidae</taxon>
        <taxon>Trypanosoma</taxon>
        <taxon>Duttonella</taxon>
    </lineage>
</organism>
<keyword evidence="2 4" id="KW-0863">Zinc-finger</keyword>
<evidence type="ECO:0000313" key="7">
    <source>
        <dbReference type="EMBL" id="CCC51079.1"/>
    </source>
</evidence>
<dbReference type="PROSITE" id="PS01358">
    <property type="entry name" value="ZF_RANBP2_1"/>
    <property type="match status" value="2"/>
</dbReference>
<feature type="chain" id="PRO_5003410427" description="RanBP2-type domain-containing protein" evidence="5">
    <location>
        <begin position="20"/>
        <end position="520"/>
    </location>
</feature>
<sequence>MRRWAISASSHFHIFVCQATLHTTFSLSSRFSIKGKPLNTARCSEVEPAPCLLDEDGADTIDDLPPWPIDEIEFNTRAPFGGHDIRRAREREAALLAGLEKREADGAPIVNSFPELKPLSDEQRRQVRQVEETAEGVDTLKAGGWVCGSCLRCMPHPSRSVCDGCHSVRHDIAVSVLHMRQSQTVWLCGHCSEFNFEQDTSCRCCGAQNIAQETPKVQHLGVQDEVQRAPVGSVVVTRNRVMRWRCTSCSEANALQSSKCRNCSRGRFDFSVCCWQCGFNQQLNNSILYGCPPSDKNHDANPFGLHNCFPRLAPEQRCTQCSVPLHGATASSRSDAWLCACGIVCNAAAVSCGRCRLPRRFTQLATLEELLRVWDFAGATNWLCEGCNHVNKASRYIVSLNRNNSVGASMKKGTMTRFARIVHGSAKCERCGLRWHHQLVNDGQHWRCACHMVNKREEVRCQVCHLPAADGIRSDVLSFWSRGDWYCFKCQRQNYRERIMCLCGESRPRDEVADKSEAAL</sequence>
<evidence type="ECO:0000259" key="6">
    <source>
        <dbReference type="PROSITE" id="PS50199"/>
    </source>
</evidence>
<keyword evidence="1" id="KW-0479">Metal-binding</keyword>
<dbReference type="AlphaFoldDB" id="G0U5D1"/>
<keyword evidence="3" id="KW-0862">Zinc</keyword>
<feature type="signal peptide" evidence="5">
    <location>
        <begin position="1"/>
        <end position="19"/>
    </location>
</feature>
<name>G0U5D1_TRYVY</name>